<feature type="binding site" evidence="2">
    <location>
        <begin position="243"/>
        <end position="250"/>
    </location>
    <ligand>
        <name>ATP</name>
        <dbReference type="ChEBI" id="CHEBI:30616"/>
    </ligand>
</feature>
<feature type="domain" description="Fido" evidence="3">
    <location>
        <begin position="153"/>
        <end position="302"/>
    </location>
</feature>
<protein>
    <submittedName>
        <fullName evidence="4">Fic family protein</fullName>
    </submittedName>
</protein>
<reference evidence="4 5" key="1">
    <citation type="submission" date="2018-11" db="EMBL/GenBank/DDBJ databases">
        <title>Multidrug-resistant genes are associated with an 42-kb island TGI1 carrying a complex class 1 integron in a Trueperella pyogenes.</title>
        <authorList>
            <person name="Dong W."/>
        </authorList>
    </citation>
    <scope>NUCLEOTIDE SEQUENCE [LARGE SCALE GENOMIC DNA]</scope>
    <source>
        <strain evidence="4 5">TP4</strain>
    </source>
</reference>
<dbReference type="InterPro" id="IPR003812">
    <property type="entry name" value="Fido"/>
</dbReference>
<keyword evidence="2" id="KW-0067">ATP-binding</keyword>
<dbReference type="AlphaFoldDB" id="A0A3Q9GIU5"/>
<evidence type="ECO:0000313" key="5">
    <source>
        <dbReference type="Proteomes" id="UP000275951"/>
    </source>
</evidence>
<name>A0A3Q9GIU5_9ACTO</name>
<dbReference type="PANTHER" id="PTHR13504:SF40">
    <property type="entry name" value="FIDO DOMAIN-CONTAINING PROTEIN"/>
    <property type="match status" value="1"/>
</dbReference>
<dbReference type="InterPro" id="IPR040198">
    <property type="entry name" value="Fido_containing"/>
</dbReference>
<dbReference type="Gene3D" id="1.10.3290.10">
    <property type="entry name" value="Fido-like domain"/>
    <property type="match status" value="1"/>
</dbReference>
<dbReference type="GO" id="GO:0005524">
    <property type="term" value="F:ATP binding"/>
    <property type="evidence" value="ECO:0007669"/>
    <property type="project" value="UniProtKB-KW"/>
</dbReference>
<gene>
    <name evidence="4" type="ORF">EBQ10_07825</name>
</gene>
<dbReference type="SUPFAM" id="SSF140931">
    <property type="entry name" value="Fic-like"/>
    <property type="match status" value="1"/>
</dbReference>
<accession>A0A3Q9GIU5</accession>
<sequence length="419" mass="47965">MANYTSLKTIFHRSSGDSRHAVQKELDARRSSAATLRYPYLVGDEQLFVVMHLELQAQMERVWRNELIIEQLWTSLPRAAQDHYLISLLVEEIHSTNEIENVHSTRQEVEEALHAVSRPATAHSSQNKRFHEMARTYHLLFAGQHGTPDTLPRSVEELRKLYDKLLSNEISSENRLDGRLFRAGSVAIWDGSHQPVHRGIAGEKDIISRLEIMLDISNPERSHGLVHAIVAHFMLEHIHPFYDGNGRFGRFLLALQLRTLLSVPTALSLTAEIMRQKRSYYKAFTDLENPMYKAEASFFVASMLTMLVNAQAQLEESLRERLVKLDRLWKTTKVLRTDEHNGLTDRQMDILFLLGQIHLFGPRSGANLDEVAGFIEKSKQTVRQDFKDLTSAEYVTTLSKKPLVFTLTTQGQELLGLDK</sequence>
<dbReference type="EMBL" id="CP033905">
    <property type="protein sequence ID" value="AZR07208.1"/>
    <property type="molecule type" value="Genomic_DNA"/>
</dbReference>
<evidence type="ECO:0000256" key="1">
    <source>
        <dbReference type="PIRSR" id="PIRSR640198-1"/>
    </source>
</evidence>
<proteinExistence type="predicted"/>
<dbReference type="RefSeq" id="WP_108726312.1">
    <property type="nucleotide sequence ID" value="NZ_JBAGLY010000004.1"/>
</dbReference>
<dbReference type="PROSITE" id="PS51459">
    <property type="entry name" value="FIDO"/>
    <property type="match status" value="1"/>
</dbReference>
<evidence type="ECO:0000313" key="4">
    <source>
        <dbReference type="EMBL" id="AZR07208.1"/>
    </source>
</evidence>
<dbReference type="PANTHER" id="PTHR13504">
    <property type="entry name" value="FIDO DOMAIN-CONTAINING PROTEIN DDB_G0283145"/>
    <property type="match status" value="1"/>
</dbReference>
<dbReference type="Pfam" id="PF02661">
    <property type="entry name" value="Fic"/>
    <property type="match status" value="1"/>
</dbReference>
<feature type="active site" evidence="1">
    <location>
        <position position="239"/>
    </location>
</feature>
<organism evidence="4 5">
    <name type="scientific">Trueperella pyogenes</name>
    <dbReference type="NCBI Taxonomy" id="1661"/>
    <lineage>
        <taxon>Bacteria</taxon>
        <taxon>Bacillati</taxon>
        <taxon>Actinomycetota</taxon>
        <taxon>Actinomycetes</taxon>
        <taxon>Actinomycetales</taxon>
        <taxon>Actinomycetaceae</taxon>
        <taxon>Trueperella</taxon>
    </lineage>
</organism>
<evidence type="ECO:0000259" key="3">
    <source>
        <dbReference type="PROSITE" id="PS51459"/>
    </source>
</evidence>
<dbReference type="InterPro" id="IPR036597">
    <property type="entry name" value="Fido-like_dom_sf"/>
</dbReference>
<evidence type="ECO:0000256" key="2">
    <source>
        <dbReference type="PIRSR" id="PIRSR640198-2"/>
    </source>
</evidence>
<dbReference type="Proteomes" id="UP000275951">
    <property type="component" value="Chromosome"/>
</dbReference>
<keyword evidence="2" id="KW-0547">Nucleotide-binding</keyword>